<organism evidence="4 5">
    <name type="scientific">Chryseobacterium rhizoplanae</name>
    <dbReference type="NCBI Taxonomy" id="1609531"/>
    <lineage>
        <taxon>Bacteria</taxon>
        <taxon>Pseudomonadati</taxon>
        <taxon>Bacteroidota</taxon>
        <taxon>Flavobacteriia</taxon>
        <taxon>Flavobacteriales</taxon>
        <taxon>Weeksellaceae</taxon>
        <taxon>Chryseobacterium group</taxon>
        <taxon>Chryseobacterium</taxon>
    </lineage>
</organism>
<evidence type="ECO:0000313" key="5">
    <source>
        <dbReference type="Proteomes" id="UP000316916"/>
    </source>
</evidence>
<keyword evidence="1" id="KW-0596">Phosphopantetheine</keyword>
<dbReference type="PROSITE" id="PS00012">
    <property type="entry name" value="PHOSPHOPANTETHEINE"/>
    <property type="match status" value="1"/>
</dbReference>
<evidence type="ECO:0000256" key="2">
    <source>
        <dbReference type="ARBA" id="ARBA00022553"/>
    </source>
</evidence>
<evidence type="ECO:0000313" key="4">
    <source>
        <dbReference type="EMBL" id="SMO72891.1"/>
    </source>
</evidence>
<dbReference type="PROSITE" id="PS50075">
    <property type="entry name" value="CARRIER"/>
    <property type="match status" value="1"/>
</dbReference>
<dbReference type="Gene3D" id="3.40.50.1820">
    <property type="entry name" value="alpha/beta hydrolase"/>
    <property type="match status" value="1"/>
</dbReference>
<dbReference type="Pfam" id="PF00975">
    <property type="entry name" value="Thioesterase"/>
    <property type="match status" value="1"/>
</dbReference>
<dbReference type="InterPro" id="IPR009081">
    <property type="entry name" value="PP-bd_ACP"/>
</dbReference>
<protein>
    <submittedName>
        <fullName evidence="4">Phosphopantetheine attachment site</fullName>
    </submittedName>
</protein>
<dbReference type="Proteomes" id="UP000316916">
    <property type="component" value="Unassembled WGS sequence"/>
</dbReference>
<evidence type="ECO:0000259" key="3">
    <source>
        <dbReference type="PROSITE" id="PS50075"/>
    </source>
</evidence>
<dbReference type="GO" id="GO:0005737">
    <property type="term" value="C:cytoplasm"/>
    <property type="evidence" value="ECO:0007669"/>
    <property type="project" value="TreeGrafter"/>
</dbReference>
<dbReference type="SUPFAM" id="SSF47336">
    <property type="entry name" value="ACP-like"/>
    <property type="match status" value="1"/>
</dbReference>
<dbReference type="InterPro" id="IPR006162">
    <property type="entry name" value="Ppantetheine_attach_site"/>
</dbReference>
<sequence length="328" mass="37378">PLQELLVEIYGEMLGLDSDHISIHDDFFRLGGNSIMAIKLVNKIYQRTGIQAKVIDIFNEKTINKLSLVINHYEPEYKAVIPLNHVTDKPSAFMIHPGGAGCEVYKGLAEKLRPYCQCYGVDSYNLYNDEKITNLNDLAMYYLNHIEVIQKSSQQKEYILVGWCLGGQIALEIASILESRGHKNIIILMLDTILRGEDAKLMELSSVPSDDEISEEFKAPVDSELFLASKKFALAEHCIVGQKITTRLRFTRMVLLKAMVKGGKESQLLFDHIHQLDCNNLDKTIENSDLLMVYPVEASHQEIIKEEEFIIDIIKRLIHDPQKMIPLF</sequence>
<accession>A0A521DP72</accession>
<dbReference type="RefSeq" id="WP_228451562.1">
    <property type="nucleotide sequence ID" value="NZ_FXTC01000005.1"/>
</dbReference>
<dbReference type="Pfam" id="PF00550">
    <property type="entry name" value="PP-binding"/>
    <property type="match status" value="1"/>
</dbReference>
<feature type="domain" description="Carrier" evidence="3">
    <location>
        <begin position="1"/>
        <end position="74"/>
    </location>
</feature>
<dbReference type="InterPro" id="IPR029058">
    <property type="entry name" value="AB_hydrolase_fold"/>
</dbReference>
<dbReference type="EMBL" id="FXTC01000005">
    <property type="protein sequence ID" value="SMO72891.1"/>
    <property type="molecule type" value="Genomic_DNA"/>
</dbReference>
<dbReference type="PANTHER" id="PTHR45527">
    <property type="entry name" value="NONRIBOSOMAL PEPTIDE SYNTHETASE"/>
    <property type="match status" value="1"/>
</dbReference>
<keyword evidence="2" id="KW-0597">Phosphoprotein</keyword>
<feature type="non-terminal residue" evidence="4">
    <location>
        <position position="1"/>
    </location>
</feature>
<dbReference type="GO" id="GO:0044550">
    <property type="term" value="P:secondary metabolite biosynthetic process"/>
    <property type="evidence" value="ECO:0007669"/>
    <property type="project" value="TreeGrafter"/>
</dbReference>
<dbReference type="InterPro" id="IPR036736">
    <property type="entry name" value="ACP-like_sf"/>
</dbReference>
<dbReference type="GO" id="GO:0043041">
    <property type="term" value="P:amino acid activation for nonribosomal peptide biosynthetic process"/>
    <property type="evidence" value="ECO:0007669"/>
    <property type="project" value="TreeGrafter"/>
</dbReference>
<gene>
    <name evidence="4" type="ORF">SAMN06265171_105293</name>
</gene>
<dbReference type="GO" id="GO:0031177">
    <property type="term" value="F:phosphopantetheine binding"/>
    <property type="evidence" value="ECO:0007669"/>
    <property type="project" value="TreeGrafter"/>
</dbReference>
<evidence type="ECO:0000256" key="1">
    <source>
        <dbReference type="ARBA" id="ARBA00022450"/>
    </source>
</evidence>
<dbReference type="SUPFAM" id="SSF53474">
    <property type="entry name" value="alpha/beta-Hydrolases"/>
    <property type="match status" value="1"/>
</dbReference>
<reference evidence="4 5" key="1">
    <citation type="submission" date="2017-05" db="EMBL/GenBank/DDBJ databases">
        <authorList>
            <person name="Varghese N."/>
            <person name="Submissions S."/>
        </authorList>
    </citation>
    <scope>NUCLEOTIDE SEQUENCE [LARGE SCALE GENOMIC DNA]</scope>
    <source>
        <strain evidence="4 5">DSM 29371</strain>
    </source>
</reference>
<dbReference type="AlphaFoldDB" id="A0A521DP72"/>
<proteinExistence type="predicted"/>
<dbReference type="InterPro" id="IPR001031">
    <property type="entry name" value="Thioesterase"/>
</dbReference>
<name>A0A521DP72_9FLAO</name>
<keyword evidence="5" id="KW-1185">Reference proteome</keyword>
<dbReference type="PANTHER" id="PTHR45527:SF1">
    <property type="entry name" value="FATTY ACID SYNTHASE"/>
    <property type="match status" value="1"/>
</dbReference>